<feature type="compositionally biased region" description="Low complexity" evidence="1">
    <location>
        <begin position="236"/>
        <end position="268"/>
    </location>
</feature>
<dbReference type="KEGG" id="lzy:LZ3411_2482"/>
<feature type="domain" description="TcaA second" evidence="4">
    <location>
        <begin position="73"/>
        <end position="159"/>
    </location>
</feature>
<dbReference type="Pfam" id="PF13240">
    <property type="entry name" value="Zn_Ribbon_1"/>
    <property type="match status" value="1"/>
</dbReference>
<reference evidence="6" key="1">
    <citation type="submission" date="2017-05" db="EMBL/GenBank/DDBJ databases">
        <authorList>
            <person name="Papadimitriou K."/>
        </authorList>
    </citation>
    <scope>NUCLEOTIDE SEQUENCE [LARGE SCALE GENOMIC DNA]</scope>
    <source>
        <strain evidence="6">ACA-DC 3411</strain>
    </source>
</reference>
<name>A0A1Y6K2C5_9LACO</name>
<evidence type="ECO:0000313" key="6">
    <source>
        <dbReference type="Proteomes" id="UP000195412"/>
    </source>
</evidence>
<dbReference type="RefSeq" id="WP_087742735.1">
    <property type="nucleotide sequence ID" value="NZ_LT854705.1"/>
</dbReference>
<sequence>MQTCPHCHQPVRADSRYCEHCGYDLQARRHVQSPHRPHRSRWFSHILIGLLGLALLAVLGFAGVFYHRQAGRTKQITTITATLTDDQPADFARNLISDDPSLKLTSDTVQPLLTYVRTHPSYVKTMRHDLVTNGTTRDQTFQVVTSGHAFGIFPRYKLRVTTMHPRLQTNVANATILANGAPVITAKNRYFTYTAGPFFPGHYVFKLTGARRTKRTAVNLVAQNDRHRDIDLTTQTAAAATTDSTTTASTAASSTTPTPRTTSSHSQTGQDAASFSGRDADAIAAVNDQYNFDDSDETYTVHEAHPDVLEVRAYDWVTDDPDGVYRYDTIHDIVSSYNPQTGKFETPDD</sequence>
<dbReference type="Pfam" id="PF22813">
    <property type="entry name" value="TcaA_2nd"/>
    <property type="match status" value="1"/>
</dbReference>
<evidence type="ECO:0000259" key="3">
    <source>
        <dbReference type="Pfam" id="PF13240"/>
    </source>
</evidence>
<evidence type="ECO:0000313" key="5">
    <source>
        <dbReference type="EMBL" id="SMS15532.1"/>
    </source>
</evidence>
<keyword evidence="2" id="KW-0812">Transmembrane</keyword>
<feature type="transmembrane region" description="Helical" evidence="2">
    <location>
        <begin position="42"/>
        <end position="66"/>
    </location>
</feature>
<gene>
    <name evidence="5" type="ORF">LZ3411_2482</name>
</gene>
<dbReference type="InterPro" id="IPR026870">
    <property type="entry name" value="Zinc_ribbon_dom"/>
</dbReference>
<feature type="region of interest" description="Disordered" evidence="1">
    <location>
        <begin position="236"/>
        <end position="275"/>
    </location>
</feature>
<keyword evidence="2" id="KW-1133">Transmembrane helix</keyword>
<dbReference type="EMBL" id="LT854705">
    <property type="protein sequence ID" value="SMS15532.1"/>
    <property type="molecule type" value="Genomic_DNA"/>
</dbReference>
<dbReference type="Proteomes" id="UP000195412">
    <property type="component" value="Chromosome I"/>
</dbReference>
<dbReference type="InterPro" id="IPR054529">
    <property type="entry name" value="TcaA_2nd"/>
</dbReference>
<dbReference type="PANTHER" id="PTHR40038">
    <property type="entry name" value="MEMBRANE-ASSOCIATED PROTEIN TCAA"/>
    <property type="match status" value="1"/>
</dbReference>
<feature type="domain" description="Zinc-ribbon" evidence="3">
    <location>
        <begin position="4"/>
        <end position="25"/>
    </location>
</feature>
<dbReference type="AlphaFoldDB" id="A0A1Y6K2C5"/>
<evidence type="ECO:0000256" key="2">
    <source>
        <dbReference type="SAM" id="Phobius"/>
    </source>
</evidence>
<evidence type="ECO:0000256" key="1">
    <source>
        <dbReference type="SAM" id="MobiDB-lite"/>
    </source>
</evidence>
<organism evidence="5 6">
    <name type="scientific">Levilactobacillus zymae</name>
    <dbReference type="NCBI Taxonomy" id="267363"/>
    <lineage>
        <taxon>Bacteria</taxon>
        <taxon>Bacillati</taxon>
        <taxon>Bacillota</taxon>
        <taxon>Bacilli</taxon>
        <taxon>Lactobacillales</taxon>
        <taxon>Lactobacillaceae</taxon>
        <taxon>Levilactobacillus</taxon>
    </lineage>
</organism>
<dbReference type="PANTHER" id="PTHR40038:SF1">
    <property type="entry name" value="MEMBRANE-ASSOCIATED PROTEIN TCAA"/>
    <property type="match status" value="1"/>
</dbReference>
<evidence type="ECO:0000259" key="4">
    <source>
        <dbReference type="Pfam" id="PF22813"/>
    </source>
</evidence>
<protein>
    <submittedName>
        <fullName evidence="5">Uncharacterized protein</fullName>
    </submittedName>
</protein>
<proteinExistence type="predicted"/>
<keyword evidence="2" id="KW-0472">Membrane</keyword>
<accession>A0A1Y6K2C5</accession>